<evidence type="ECO:0000313" key="4">
    <source>
        <dbReference type="Proteomes" id="UP001595974"/>
    </source>
</evidence>
<keyword evidence="4" id="KW-1185">Reference proteome</keyword>
<dbReference type="Proteomes" id="UP001595974">
    <property type="component" value="Unassembled WGS sequence"/>
</dbReference>
<protein>
    <submittedName>
        <fullName evidence="3">Tetratricopeptide repeat protein</fullName>
    </submittedName>
</protein>
<dbReference type="InterPro" id="IPR011990">
    <property type="entry name" value="TPR-like_helical_dom_sf"/>
</dbReference>
<feature type="region of interest" description="Disordered" evidence="2">
    <location>
        <begin position="152"/>
        <end position="242"/>
    </location>
</feature>
<name>A0ABW1AMD4_9RHOO</name>
<dbReference type="PROSITE" id="PS50005">
    <property type="entry name" value="TPR"/>
    <property type="match status" value="1"/>
</dbReference>
<accession>A0ABW1AMD4</accession>
<dbReference type="EMBL" id="JBHSOG010000007">
    <property type="protein sequence ID" value="MFC5768224.1"/>
    <property type="molecule type" value="Genomic_DNA"/>
</dbReference>
<keyword evidence="1" id="KW-0802">TPR repeat</keyword>
<dbReference type="RefSeq" id="WP_385960936.1">
    <property type="nucleotide sequence ID" value="NZ_JBHSOG010000007.1"/>
</dbReference>
<feature type="repeat" description="TPR" evidence="1">
    <location>
        <begin position="75"/>
        <end position="108"/>
    </location>
</feature>
<reference evidence="4" key="1">
    <citation type="journal article" date="2019" name="Int. J. Syst. Evol. Microbiol.">
        <title>The Global Catalogue of Microorganisms (GCM) 10K type strain sequencing project: providing services to taxonomists for standard genome sequencing and annotation.</title>
        <authorList>
            <consortium name="The Broad Institute Genomics Platform"/>
            <consortium name="The Broad Institute Genome Sequencing Center for Infectious Disease"/>
            <person name="Wu L."/>
            <person name="Ma J."/>
        </authorList>
    </citation>
    <scope>NUCLEOTIDE SEQUENCE [LARGE SCALE GENOMIC DNA]</scope>
    <source>
        <strain evidence="4">SHR3</strain>
    </source>
</reference>
<gene>
    <name evidence="3" type="ORF">ACFPTN_02435</name>
</gene>
<feature type="compositionally biased region" description="Basic and acidic residues" evidence="2">
    <location>
        <begin position="228"/>
        <end position="242"/>
    </location>
</feature>
<evidence type="ECO:0000256" key="2">
    <source>
        <dbReference type="SAM" id="MobiDB-lite"/>
    </source>
</evidence>
<dbReference type="Gene3D" id="1.25.40.10">
    <property type="entry name" value="Tetratricopeptide repeat domain"/>
    <property type="match status" value="1"/>
</dbReference>
<organism evidence="3 4">
    <name type="scientific">Thauera sinica</name>
    <dbReference type="NCBI Taxonomy" id="2665146"/>
    <lineage>
        <taxon>Bacteria</taxon>
        <taxon>Pseudomonadati</taxon>
        <taxon>Pseudomonadota</taxon>
        <taxon>Betaproteobacteria</taxon>
        <taxon>Rhodocyclales</taxon>
        <taxon>Zoogloeaceae</taxon>
        <taxon>Thauera</taxon>
    </lineage>
</organism>
<evidence type="ECO:0000313" key="3">
    <source>
        <dbReference type="EMBL" id="MFC5768224.1"/>
    </source>
</evidence>
<comment type="caution">
    <text evidence="3">The sequence shown here is derived from an EMBL/GenBank/DDBJ whole genome shotgun (WGS) entry which is preliminary data.</text>
</comment>
<evidence type="ECO:0000256" key="1">
    <source>
        <dbReference type="PROSITE-ProRule" id="PRU00339"/>
    </source>
</evidence>
<sequence length="242" mass="26671">MKLRDENRSLEAQRYIAQFGFDNWLHLHHYCYGQNFLSRAAKAADAKDRSSQRRLATKEYEYVLRGVRPDFWMRPQLYVELGRIYQQLGDAARATGLFNDAIRVSPGYQAAYLALVAQLRQSGSGREALAVATEGLRNLPDSEALKKAYKELGGTEPFPSPVAGKSAPAKEEAAAAPQEPAVTPQESAAAPRDAATDEGADPAPNANGETAEGDAGGRKCRFCPPEDIQDRWRKSFEEPAQR</sequence>
<proteinExistence type="predicted"/>
<dbReference type="InterPro" id="IPR019734">
    <property type="entry name" value="TPR_rpt"/>
</dbReference>
<dbReference type="SUPFAM" id="SSF48452">
    <property type="entry name" value="TPR-like"/>
    <property type="match status" value="1"/>
</dbReference>